<accession>A0A8D5ZPG2</accession>
<dbReference type="EMBL" id="AP024601">
    <property type="protein sequence ID" value="BCU83012.1"/>
    <property type="molecule type" value="Genomic_DNA"/>
</dbReference>
<dbReference type="Proteomes" id="UP000677436">
    <property type="component" value="Chromosome"/>
</dbReference>
<organism evidence="1 2">
    <name type="scientific">Polycladomyces abyssicola</name>
    <dbReference type="NCBI Taxonomy" id="1125966"/>
    <lineage>
        <taxon>Bacteria</taxon>
        <taxon>Bacillati</taxon>
        <taxon>Bacillota</taxon>
        <taxon>Bacilli</taxon>
        <taxon>Bacillales</taxon>
        <taxon>Thermoactinomycetaceae</taxon>
        <taxon>Polycladomyces</taxon>
    </lineage>
</organism>
<sequence>MEEKERELQRRLPLALKELYAVNGLEDWFSRESRDRIEPLARLTVENREYWEEEMGLTFRGIPAHLQANEGIPFFIECQGCWWWWVLLTGDDDPPVIVECLEENVQILACERLSDFIFACAWDFSLMDRPFFVQGEYGREIEFLIWLRNNWEERPGTRLSSSVHRYRFGKKDRRLLLWDETGQFFLSADTKSSGEEALRQINPFVK</sequence>
<dbReference type="AlphaFoldDB" id="A0A8D5ZPG2"/>
<dbReference type="KEGG" id="pabs:JIR001_27950"/>
<evidence type="ECO:0000313" key="1">
    <source>
        <dbReference type="EMBL" id="BCU83012.1"/>
    </source>
</evidence>
<gene>
    <name evidence="1" type="ORF">JIR001_27950</name>
</gene>
<keyword evidence="2" id="KW-1185">Reference proteome</keyword>
<protein>
    <submittedName>
        <fullName evidence="1">Uncharacterized protein</fullName>
    </submittedName>
</protein>
<reference evidence="1" key="2">
    <citation type="journal article" date="2021" name="Microbiol. Resour. Announc.">
        <title>Complete Genome Sequence of Polycladomyces abyssicola JIR-001T, Isolated from Hemipelagic Sediment in Deep Seawater.</title>
        <authorList>
            <person name="Tsubouchi T."/>
            <person name="Kaneko Y."/>
        </authorList>
    </citation>
    <scope>NUCLEOTIDE SEQUENCE</scope>
    <source>
        <strain evidence="1">JIR-001</strain>
    </source>
</reference>
<reference evidence="1" key="1">
    <citation type="journal article" date="2013" name="Int. J. Syst. Evol. Microbiol.">
        <title>Polycladomyces abyssicola gen. nov., sp. nov., a thermophilic filamentous bacterium isolated from hemipelagic sediment.</title>
        <authorList>
            <person name="Tsubouchi T."/>
            <person name="Shimane Y."/>
            <person name="Mori K."/>
            <person name="Usui K."/>
            <person name="Hiraki T."/>
            <person name="Tame A."/>
            <person name="Uematsu K."/>
            <person name="Maruyama T."/>
            <person name="Hatada Y."/>
        </authorList>
    </citation>
    <scope>NUCLEOTIDE SEQUENCE</scope>
    <source>
        <strain evidence="1">JIR-001</strain>
    </source>
</reference>
<proteinExistence type="predicted"/>
<evidence type="ECO:0000313" key="2">
    <source>
        <dbReference type="Proteomes" id="UP000677436"/>
    </source>
</evidence>
<name>A0A8D5ZPG2_9BACL</name>